<dbReference type="PANTHER" id="PTHR24408">
    <property type="entry name" value="ZINC FINGER PROTEIN"/>
    <property type="match status" value="1"/>
</dbReference>
<evidence type="ECO:0000259" key="7">
    <source>
        <dbReference type="PROSITE" id="PS50157"/>
    </source>
</evidence>
<evidence type="ECO:0000256" key="3">
    <source>
        <dbReference type="ARBA" id="ARBA00022771"/>
    </source>
</evidence>
<evidence type="ECO:0000256" key="4">
    <source>
        <dbReference type="ARBA" id="ARBA00022833"/>
    </source>
</evidence>
<dbReference type="SMART" id="SM00355">
    <property type="entry name" value="ZnF_C2H2"/>
    <property type="match status" value="2"/>
</dbReference>
<evidence type="ECO:0000313" key="9">
    <source>
        <dbReference type="Proteomes" id="UP000479190"/>
    </source>
</evidence>
<dbReference type="Gene3D" id="3.30.160.60">
    <property type="entry name" value="Classic Zinc Finger"/>
    <property type="match status" value="2"/>
</dbReference>
<name>A0A6H5J371_9HYME</name>
<feature type="region of interest" description="Disordered" evidence="6">
    <location>
        <begin position="356"/>
        <end position="379"/>
    </location>
</feature>
<dbReference type="FunFam" id="3.30.160.60:FF:000100">
    <property type="entry name" value="Zinc finger 45-like"/>
    <property type="match status" value="2"/>
</dbReference>
<keyword evidence="2" id="KW-0677">Repeat</keyword>
<dbReference type="AlphaFoldDB" id="A0A6H5J371"/>
<evidence type="ECO:0000256" key="1">
    <source>
        <dbReference type="ARBA" id="ARBA00022723"/>
    </source>
</evidence>
<dbReference type="SUPFAM" id="SSF57667">
    <property type="entry name" value="beta-beta-alpha zinc fingers"/>
    <property type="match status" value="1"/>
</dbReference>
<gene>
    <name evidence="8" type="ORF">TBRA_LOCUS16166</name>
</gene>
<dbReference type="InterPro" id="IPR036236">
    <property type="entry name" value="Znf_C2H2_sf"/>
</dbReference>
<evidence type="ECO:0000313" key="8">
    <source>
        <dbReference type="EMBL" id="CAB0044578.1"/>
    </source>
</evidence>
<feature type="compositionally biased region" description="Low complexity" evidence="6">
    <location>
        <begin position="359"/>
        <end position="369"/>
    </location>
</feature>
<keyword evidence="3 5" id="KW-0863">Zinc-finger</keyword>
<evidence type="ECO:0000256" key="2">
    <source>
        <dbReference type="ARBA" id="ARBA00022737"/>
    </source>
</evidence>
<feature type="region of interest" description="Disordered" evidence="6">
    <location>
        <begin position="306"/>
        <end position="340"/>
    </location>
</feature>
<dbReference type="Proteomes" id="UP000479190">
    <property type="component" value="Unassembled WGS sequence"/>
</dbReference>
<dbReference type="GO" id="GO:0000981">
    <property type="term" value="F:DNA-binding transcription factor activity, RNA polymerase II-specific"/>
    <property type="evidence" value="ECO:0007669"/>
    <property type="project" value="TreeGrafter"/>
</dbReference>
<dbReference type="Pfam" id="PF00096">
    <property type="entry name" value="zf-C2H2"/>
    <property type="match status" value="2"/>
</dbReference>
<keyword evidence="4" id="KW-0862">Zinc</keyword>
<organism evidence="8 9">
    <name type="scientific">Trichogramma brassicae</name>
    <dbReference type="NCBI Taxonomy" id="86971"/>
    <lineage>
        <taxon>Eukaryota</taxon>
        <taxon>Metazoa</taxon>
        <taxon>Ecdysozoa</taxon>
        <taxon>Arthropoda</taxon>
        <taxon>Hexapoda</taxon>
        <taxon>Insecta</taxon>
        <taxon>Pterygota</taxon>
        <taxon>Neoptera</taxon>
        <taxon>Endopterygota</taxon>
        <taxon>Hymenoptera</taxon>
        <taxon>Apocrita</taxon>
        <taxon>Proctotrupomorpha</taxon>
        <taxon>Chalcidoidea</taxon>
        <taxon>Trichogrammatidae</taxon>
        <taxon>Trichogramma</taxon>
    </lineage>
</organism>
<dbReference type="PANTHER" id="PTHR24408:SF65">
    <property type="entry name" value="C2H2-TYPE DOMAIN-CONTAINING PROTEIN"/>
    <property type="match status" value="1"/>
</dbReference>
<reference evidence="8 9" key="1">
    <citation type="submission" date="2020-02" db="EMBL/GenBank/DDBJ databases">
        <authorList>
            <person name="Ferguson B K."/>
        </authorList>
    </citation>
    <scope>NUCLEOTIDE SEQUENCE [LARGE SCALE GENOMIC DNA]</scope>
</reference>
<keyword evidence="9" id="KW-1185">Reference proteome</keyword>
<keyword evidence="1" id="KW-0479">Metal-binding</keyword>
<dbReference type="InterPro" id="IPR013087">
    <property type="entry name" value="Znf_C2H2_type"/>
</dbReference>
<feature type="domain" description="C2H2-type" evidence="7">
    <location>
        <begin position="472"/>
        <end position="500"/>
    </location>
</feature>
<dbReference type="GO" id="GO:0008270">
    <property type="term" value="F:zinc ion binding"/>
    <property type="evidence" value="ECO:0007669"/>
    <property type="project" value="UniProtKB-KW"/>
</dbReference>
<dbReference type="PROSITE" id="PS50157">
    <property type="entry name" value="ZINC_FINGER_C2H2_2"/>
    <property type="match status" value="2"/>
</dbReference>
<feature type="domain" description="C2H2-type" evidence="7">
    <location>
        <begin position="444"/>
        <end position="472"/>
    </location>
</feature>
<sequence length="932" mass="104964">MVAPLLPSIPRGPSSRRYIHQRCTTRRLAIFIVTSCIVYFKTRPKDALSDIPRGIDHRGPIDDLADPRASPNFHTSRATGTYLLSCVRCCCYVLPGRGGRIKAHGDIRVRVLEGPRVIPISSIADRKFRVLSNVVCVSITTTTERFRTDLDNECSAAAVLASHGMLMARHRTRDEDDDDDEDDDWSKIEYPKRKALQCAVLPKENSRDAQQNRYTHAFISQKSKLQLYDARCTLYIYYYSRSIVGDRRLWPGPGYGLLLQDLSHVLGREHQRRARMMVVRGGRGRRHAGPVELAAPVALELDGAARARAGPRASRARRRSAEAEPWRAPSAHQRGAGQQTVPLVGTRREAVFLHTRASKNQQQQQNNNNKKFERVSSSSSSNSNAEAAAASLFTASCVSCTRTQCQMNIGACARTLNPIICKDPALCRMNAYTHLNAVHNGVCHACDECGKSFTQIYNLKTHIETVHNGVTHACNQCGKSFSHKANLKIHIDGVHNGVRHASSTCSKLKCNIKCKRLGYPSGGFCDGNGGCFCYTVIEFYSQYIRYVGPKVRLCAHYLTAKISLALENYSPNVSNEYFNMHDPKRPAWAIINNIQYTSDLSKLVRPTNWSRYRIREKNCVVRYEYIHNVIRSASSSYCTRTVARCWSSCWQTRLWKSLFFIFQHIVADRTHTHVLEESCACRVSKTEKLFSARLAVLYNCSVARRNTREEDIAGGVEYILRSFSPDQEDDDLCEASLTTTGNGQLFGSAALERVWLALYMCTCTALEGALYIHLCTRSTVHLYSVNSAHESVKTRPPFLDVHTIVIFLYTYNFCARIYVGAIDRPNGTRTREGNKSPFAARMCMCTVTSEKWFGSSLLCTHSKHMCIYLARREEHIGTGTRVSRPGKALNEIKRARCTLRAQGQTHTLNKKEGDRNVRGTLDSGRVYPKYIK</sequence>
<proteinExistence type="predicted"/>
<protein>
    <recommendedName>
        <fullName evidence="7">C2H2-type domain-containing protein</fullName>
    </recommendedName>
</protein>
<dbReference type="PROSITE" id="PS00028">
    <property type="entry name" value="ZINC_FINGER_C2H2_1"/>
    <property type="match status" value="2"/>
</dbReference>
<dbReference type="OrthoDB" id="6077919at2759"/>
<dbReference type="GO" id="GO:0043565">
    <property type="term" value="F:sequence-specific DNA binding"/>
    <property type="evidence" value="ECO:0007669"/>
    <property type="project" value="TreeGrafter"/>
</dbReference>
<dbReference type="EMBL" id="CADCXV010001472">
    <property type="protein sequence ID" value="CAB0044578.1"/>
    <property type="molecule type" value="Genomic_DNA"/>
</dbReference>
<evidence type="ECO:0000256" key="5">
    <source>
        <dbReference type="PROSITE-ProRule" id="PRU00042"/>
    </source>
</evidence>
<feature type="non-terminal residue" evidence="8">
    <location>
        <position position="932"/>
    </location>
</feature>
<dbReference type="GO" id="GO:0005634">
    <property type="term" value="C:nucleus"/>
    <property type="evidence" value="ECO:0007669"/>
    <property type="project" value="TreeGrafter"/>
</dbReference>
<accession>A0A6H5J371</accession>
<evidence type="ECO:0000256" key="6">
    <source>
        <dbReference type="SAM" id="MobiDB-lite"/>
    </source>
</evidence>